<accession>A0ABW1T1R0</accession>
<dbReference type="RefSeq" id="WP_386766227.1">
    <property type="nucleotide sequence ID" value="NZ_JBHSTI010000008.1"/>
</dbReference>
<evidence type="ECO:0000313" key="6">
    <source>
        <dbReference type="Proteomes" id="UP001596138"/>
    </source>
</evidence>
<evidence type="ECO:0000313" key="5">
    <source>
        <dbReference type="EMBL" id="MFC6238212.1"/>
    </source>
</evidence>
<evidence type="ECO:0000256" key="1">
    <source>
        <dbReference type="ARBA" id="ARBA00006723"/>
    </source>
</evidence>
<dbReference type="PANTHER" id="PTHR35530:SF1">
    <property type="entry name" value="2-HYDROXYMUCONATE TAUTOMERASE"/>
    <property type="match status" value="1"/>
</dbReference>
<dbReference type="Proteomes" id="UP001596138">
    <property type="component" value="Unassembled WGS sequence"/>
</dbReference>
<dbReference type="PANTHER" id="PTHR35530">
    <property type="entry name" value="TAUTOMERASE-RELATED"/>
    <property type="match status" value="1"/>
</dbReference>
<evidence type="ECO:0000256" key="3">
    <source>
        <dbReference type="RuleBase" id="RU362032"/>
    </source>
</evidence>
<dbReference type="Gene3D" id="3.30.429.10">
    <property type="entry name" value="Macrophage Migration Inhibitory Factor"/>
    <property type="match status" value="1"/>
</dbReference>
<dbReference type="NCBIfam" id="NF002571">
    <property type="entry name" value="PRK02220.1"/>
    <property type="match status" value="1"/>
</dbReference>
<dbReference type="InterPro" id="IPR018191">
    <property type="entry name" value="4-OT"/>
</dbReference>
<dbReference type="NCBIfam" id="TIGR00013">
    <property type="entry name" value="taut"/>
    <property type="match status" value="1"/>
</dbReference>
<keyword evidence="2 3" id="KW-0413">Isomerase</keyword>
<dbReference type="InterPro" id="IPR004370">
    <property type="entry name" value="4-OT-like_dom"/>
</dbReference>
<reference evidence="6" key="1">
    <citation type="journal article" date="2019" name="Int. J. Syst. Evol. Microbiol.">
        <title>The Global Catalogue of Microorganisms (GCM) 10K type strain sequencing project: providing services to taxonomists for standard genome sequencing and annotation.</title>
        <authorList>
            <consortium name="The Broad Institute Genomics Platform"/>
            <consortium name="The Broad Institute Genome Sequencing Center for Infectious Disease"/>
            <person name="Wu L."/>
            <person name="Ma J."/>
        </authorList>
    </citation>
    <scope>NUCLEOTIDE SEQUENCE [LARGE SCALE GENOMIC DNA]</scope>
    <source>
        <strain evidence="6">CGMCC 4.7317</strain>
    </source>
</reference>
<dbReference type="EC" id="5.3.2.-" evidence="3"/>
<evidence type="ECO:0000259" key="4">
    <source>
        <dbReference type="Pfam" id="PF01361"/>
    </source>
</evidence>
<comment type="caution">
    <text evidence="5">The sequence shown here is derived from an EMBL/GenBank/DDBJ whole genome shotgun (WGS) entry which is preliminary data.</text>
</comment>
<organism evidence="5 6">
    <name type="scientific">Longivirga aurantiaca</name>
    <dbReference type="NCBI Taxonomy" id="1837743"/>
    <lineage>
        <taxon>Bacteria</taxon>
        <taxon>Bacillati</taxon>
        <taxon>Actinomycetota</taxon>
        <taxon>Actinomycetes</taxon>
        <taxon>Sporichthyales</taxon>
        <taxon>Sporichthyaceae</taxon>
        <taxon>Longivirga</taxon>
    </lineage>
</organism>
<protein>
    <recommendedName>
        <fullName evidence="3">Tautomerase</fullName>
        <ecNumber evidence="3">5.3.2.-</ecNumber>
    </recommendedName>
</protein>
<keyword evidence="6" id="KW-1185">Reference proteome</keyword>
<comment type="similarity">
    <text evidence="1 3">Belongs to the 4-oxalocrotonate tautomerase family.</text>
</comment>
<dbReference type="SUPFAM" id="SSF55331">
    <property type="entry name" value="Tautomerase/MIF"/>
    <property type="match status" value="1"/>
</dbReference>
<gene>
    <name evidence="5" type="ORF">ACFQGU_10005</name>
</gene>
<dbReference type="EMBL" id="JBHSTI010000008">
    <property type="protein sequence ID" value="MFC6238212.1"/>
    <property type="molecule type" value="Genomic_DNA"/>
</dbReference>
<feature type="domain" description="4-oxalocrotonate tautomerase-like" evidence="4">
    <location>
        <begin position="2"/>
        <end position="59"/>
    </location>
</feature>
<dbReference type="GO" id="GO:0016853">
    <property type="term" value="F:isomerase activity"/>
    <property type="evidence" value="ECO:0007669"/>
    <property type="project" value="UniProtKB-KW"/>
</dbReference>
<proteinExistence type="inferred from homology"/>
<name>A0ABW1T1R0_9ACTN</name>
<dbReference type="InterPro" id="IPR014347">
    <property type="entry name" value="Tautomerase/MIF_sf"/>
</dbReference>
<evidence type="ECO:0000256" key="2">
    <source>
        <dbReference type="ARBA" id="ARBA00023235"/>
    </source>
</evidence>
<sequence>MPLIQVTMVQGRTVEQKHALIAKLTDAMHEAVGTPKDRIRVAIYEITADEWGIGGEPFATVRGTDPNAASPPPA</sequence>
<dbReference type="Pfam" id="PF01361">
    <property type="entry name" value="Tautomerase"/>
    <property type="match status" value="1"/>
</dbReference>